<dbReference type="OrthoDB" id="9814800at2"/>
<dbReference type="Pfam" id="PF09699">
    <property type="entry name" value="Paired_CXXCH_1"/>
    <property type="match status" value="2"/>
</dbReference>
<keyword evidence="1 2" id="KW-0732">Signal</keyword>
<sequence precursor="true">MRILWLLAVTTAALAQQPATPPNGGYVGSNVCKVCHADKWMNFYKNPHFKSIALGNEPPEDTGCEGCHGPGQKHVAAGGGKTTIPRSFTLMPPKQALETCLRCHAKDLTKANIQRSEHTKNDIVCNNCHSIHKSATPKYLLAKKQSELCYTCHATVQSQFSMPTHHRVNEGFMTCSDCHNPHGSFDATWRMAQTPRMMERVLNAETPCIKCHVEKRGPFVFEHPPVRVEGCEICHSPHGSMNSKLLRRPVVFAICLECHNGADNFGTRNNGIPIQSSRHNMLDPKFQKCTTCHVAIHGSNADPFFLR</sequence>
<dbReference type="eggNOG" id="COG3005">
    <property type="taxonomic scope" value="Bacteria"/>
</dbReference>
<dbReference type="KEGG" id="sus:Acid_6726"/>
<evidence type="ECO:0000313" key="4">
    <source>
        <dbReference type="EMBL" id="ABJ87647.1"/>
    </source>
</evidence>
<dbReference type="InParanoid" id="Q01RS3"/>
<dbReference type="InterPro" id="IPR020015">
    <property type="entry name" value="Decahaem_cyt-c_DmsE"/>
</dbReference>
<gene>
    <name evidence="4" type="ordered locus">Acid_6726</name>
</gene>
<feature type="signal peptide" evidence="2">
    <location>
        <begin position="1"/>
        <end position="15"/>
    </location>
</feature>
<proteinExistence type="predicted"/>
<dbReference type="Gene3D" id="1.10.1130.10">
    <property type="entry name" value="Flavocytochrome C3, Chain A"/>
    <property type="match status" value="2"/>
</dbReference>
<evidence type="ECO:0000256" key="2">
    <source>
        <dbReference type="SAM" id="SignalP"/>
    </source>
</evidence>
<dbReference type="InterPro" id="IPR010177">
    <property type="entry name" value="Paired_CXXCH_1"/>
</dbReference>
<feature type="domain" description="Doubled CXXCH motif" evidence="3">
    <location>
        <begin position="125"/>
        <end position="155"/>
    </location>
</feature>
<dbReference type="HOGENOM" id="CLU_045390_0_0_0"/>
<dbReference type="STRING" id="234267.Acid_6726"/>
<feature type="domain" description="Doubled CXXCH motif" evidence="3">
    <location>
        <begin position="223"/>
        <end position="262"/>
    </location>
</feature>
<dbReference type="EMBL" id="CP000473">
    <property type="protein sequence ID" value="ABJ87647.1"/>
    <property type="molecule type" value="Genomic_DNA"/>
</dbReference>
<dbReference type="SUPFAM" id="SSF48695">
    <property type="entry name" value="Multiheme cytochromes"/>
    <property type="match status" value="1"/>
</dbReference>
<dbReference type="PANTHER" id="PTHR35038">
    <property type="entry name" value="DISSIMILATORY SULFITE REDUCTASE SIRA"/>
    <property type="match status" value="1"/>
</dbReference>
<evidence type="ECO:0000259" key="3">
    <source>
        <dbReference type="Pfam" id="PF09699"/>
    </source>
</evidence>
<dbReference type="InterPro" id="IPR036280">
    <property type="entry name" value="Multihaem_cyt_sf"/>
</dbReference>
<feature type="chain" id="PRO_5012700580" evidence="2">
    <location>
        <begin position="16"/>
        <end position="307"/>
    </location>
</feature>
<dbReference type="AlphaFoldDB" id="Q01RS3"/>
<protein>
    <submittedName>
        <fullName evidence="4">Cytochrome C family protein</fullName>
    </submittedName>
</protein>
<dbReference type="InterPro" id="IPR051829">
    <property type="entry name" value="Multiheme_Cytochr_ET"/>
</dbReference>
<dbReference type="NCBIfam" id="TIGR01905">
    <property type="entry name" value="paired_CXXCH_1"/>
    <property type="match status" value="2"/>
</dbReference>
<dbReference type="NCBIfam" id="TIGR03508">
    <property type="entry name" value="decahem_SO"/>
    <property type="match status" value="1"/>
</dbReference>
<dbReference type="Gene3D" id="1.10.287.3080">
    <property type="match status" value="1"/>
</dbReference>
<reference evidence="4" key="1">
    <citation type="submission" date="2006-10" db="EMBL/GenBank/DDBJ databases">
        <title>Complete sequence of Solibacter usitatus Ellin6076.</title>
        <authorList>
            <consortium name="US DOE Joint Genome Institute"/>
            <person name="Copeland A."/>
            <person name="Lucas S."/>
            <person name="Lapidus A."/>
            <person name="Barry K."/>
            <person name="Detter J.C."/>
            <person name="Glavina del Rio T."/>
            <person name="Hammon N."/>
            <person name="Israni S."/>
            <person name="Dalin E."/>
            <person name="Tice H."/>
            <person name="Pitluck S."/>
            <person name="Thompson L.S."/>
            <person name="Brettin T."/>
            <person name="Bruce D."/>
            <person name="Han C."/>
            <person name="Tapia R."/>
            <person name="Gilna P."/>
            <person name="Schmutz J."/>
            <person name="Larimer F."/>
            <person name="Land M."/>
            <person name="Hauser L."/>
            <person name="Kyrpides N."/>
            <person name="Mikhailova N."/>
            <person name="Janssen P.H."/>
            <person name="Kuske C.R."/>
            <person name="Richardson P."/>
        </authorList>
    </citation>
    <scope>NUCLEOTIDE SEQUENCE</scope>
    <source>
        <strain evidence="4">Ellin6076</strain>
    </source>
</reference>
<dbReference type="PANTHER" id="PTHR35038:SF8">
    <property type="entry name" value="C-TYPE POLYHEME CYTOCHROME OMCC"/>
    <property type="match status" value="1"/>
</dbReference>
<evidence type="ECO:0000256" key="1">
    <source>
        <dbReference type="ARBA" id="ARBA00022729"/>
    </source>
</evidence>
<accession>Q01RS3</accession>
<organism evidence="4">
    <name type="scientific">Solibacter usitatus (strain Ellin6076)</name>
    <dbReference type="NCBI Taxonomy" id="234267"/>
    <lineage>
        <taxon>Bacteria</taxon>
        <taxon>Pseudomonadati</taxon>
        <taxon>Acidobacteriota</taxon>
        <taxon>Terriglobia</taxon>
        <taxon>Bryobacterales</taxon>
        <taxon>Solibacteraceae</taxon>
        <taxon>Candidatus Solibacter</taxon>
    </lineage>
</organism>
<dbReference type="GO" id="GO:0016491">
    <property type="term" value="F:oxidoreductase activity"/>
    <property type="evidence" value="ECO:0007669"/>
    <property type="project" value="TreeGrafter"/>
</dbReference>
<name>Q01RS3_SOLUE</name>